<dbReference type="SUPFAM" id="SSF47226">
    <property type="entry name" value="Histidine-containing phosphotransfer domain, HPT domain"/>
    <property type="match status" value="1"/>
</dbReference>
<dbReference type="InterPro" id="IPR036641">
    <property type="entry name" value="HPT_dom_sf"/>
</dbReference>
<dbReference type="SUPFAM" id="SSF55874">
    <property type="entry name" value="ATPase domain of HSP90 chaperone/DNA topoisomerase II/histidine kinase"/>
    <property type="match status" value="1"/>
</dbReference>
<evidence type="ECO:0000256" key="12">
    <source>
        <dbReference type="PROSITE-ProRule" id="PRU00110"/>
    </source>
</evidence>
<feature type="domain" description="CheW-like" evidence="14">
    <location>
        <begin position="536"/>
        <end position="670"/>
    </location>
</feature>
<evidence type="ECO:0000259" key="13">
    <source>
        <dbReference type="PROSITE" id="PS50109"/>
    </source>
</evidence>
<keyword evidence="7" id="KW-0547">Nucleotide-binding</keyword>
<gene>
    <name evidence="16" type="ORF">K0U00_07870</name>
</gene>
<evidence type="ECO:0000256" key="1">
    <source>
        <dbReference type="ARBA" id="ARBA00000085"/>
    </source>
</evidence>
<dbReference type="InterPro" id="IPR036097">
    <property type="entry name" value="HisK_dim/P_sf"/>
</dbReference>
<dbReference type="PANTHER" id="PTHR43395:SF10">
    <property type="entry name" value="CHEMOTAXIS PROTEIN CHEA"/>
    <property type="match status" value="1"/>
</dbReference>
<dbReference type="SUPFAM" id="SSF47384">
    <property type="entry name" value="Homodimeric domain of signal transducing histidine kinase"/>
    <property type="match status" value="1"/>
</dbReference>
<evidence type="ECO:0000256" key="4">
    <source>
        <dbReference type="ARBA" id="ARBA00022500"/>
    </source>
</evidence>
<comment type="caution">
    <text evidence="16">The sequence shown here is derived from an EMBL/GenBank/DDBJ whole genome shotgun (WGS) entry which is preliminary data.</text>
</comment>
<evidence type="ECO:0000256" key="9">
    <source>
        <dbReference type="ARBA" id="ARBA00022840"/>
    </source>
</evidence>
<dbReference type="Proteomes" id="UP001519887">
    <property type="component" value="Unassembled WGS sequence"/>
</dbReference>
<dbReference type="Gene3D" id="2.30.30.40">
    <property type="entry name" value="SH3 Domains"/>
    <property type="match status" value="1"/>
</dbReference>
<evidence type="ECO:0000256" key="10">
    <source>
        <dbReference type="ARBA" id="ARBA00023012"/>
    </source>
</evidence>
<comment type="function">
    <text evidence="11">Involved in the transmission of sensory signals from the chemoreceptors to the flagellar motors. CheA is autophosphorylated; it can transfer its phosphate group to either CheB or CheY.</text>
</comment>
<dbReference type="PROSITE" id="PS50851">
    <property type="entry name" value="CHEW"/>
    <property type="match status" value="1"/>
</dbReference>
<evidence type="ECO:0000259" key="15">
    <source>
        <dbReference type="PROSITE" id="PS50894"/>
    </source>
</evidence>
<feature type="domain" description="HPt" evidence="15">
    <location>
        <begin position="1"/>
        <end position="104"/>
    </location>
</feature>
<dbReference type="SUPFAM" id="SSF50341">
    <property type="entry name" value="CheW-like"/>
    <property type="match status" value="1"/>
</dbReference>
<evidence type="ECO:0000256" key="3">
    <source>
        <dbReference type="ARBA" id="ARBA00021495"/>
    </source>
</evidence>
<dbReference type="PANTHER" id="PTHR43395">
    <property type="entry name" value="SENSOR HISTIDINE KINASE CHEA"/>
    <property type="match status" value="1"/>
</dbReference>
<dbReference type="Pfam" id="PF01627">
    <property type="entry name" value="Hpt"/>
    <property type="match status" value="1"/>
</dbReference>
<dbReference type="InterPro" id="IPR002545">
    <property type="entry name" value="CheW-lke_dom"/>
</dbReference>
<dbReference type="Gene3D" id="1.20.120.160">
    <property type="entry name" value="HPT domain"/>
    <property type="match status" value="1"/>
</dbReference>
<evidence type="ECO:0000313" key="17">
    <source>
        <dbReference type="Proteomes" id="UP001519887"/>
    </source>
</evidence>
<keyword evidence="17" id="KW-1185">Reference proteome</keyword>
<evidence type="ECO:0000313" key="16">
    <source>
        <dbReference type="EMBL" id="MBW7453952.1"/>
    </source>
</evidence>
<reference evidence="16 17" key="1">
    <citation type="submission" date="2021-07" db="EMBL/GenBank/DDBJ databases">
        <title>Paenibacillus radiodurans sp. nov., isolated from the southeastern edge of Tengger Desert.</title>
        <authorList>
            <person name="Zhang G."/>
        </authorList>
    </citation>
    <scope>NUCLEOTIDE SEQUENCE [LARGE SCALE GENOMIC DNA]</scope>
    <source>
        <strain evidence="16 17">CCM 7311</strain>
    </source>
</reference>
<dbReference type="InterPro" id="IPR036061">
    <property type="entry name" value="CheW-like_dom_sf"/>
</dbReference>
<dbReference type="SMART" id="SM00387">
    <property type="entry name" value="HATPase_c"/>
    <property type="match status" value="1"/>
</dbReference>
<dbReference type="InterPro" id="IPR051315">
    <property type="entry name" value="Bact_Chemotaxis_CheA"/>
</dbReference>
<dbReference type="CDD" id="cd00731">
    <property type="entry name" value="CheA_reg"/>
    <property type="match status" value="1"/>
</dbReference>
<dbReference type="InterPro" id="IPR003594">
    <property type="entry name" value="HATPase_dom"/>
</dbReference>
<feature type="domain" description="Histidine kinase" evidence="13">
    <location>
        <begin position="293"/>
        <end position="534"/>
    </location>
</feature>
<evidence type="ECO:0000256" key="11">
    <source>
        <dbReference type="ARBA" id="ARBA00035100"/>
    </source>
</evidence>
<keyword evidence="6" id="KW-0808">Transferase</keyword>
<dbReference type="InterPro" id="IPR004358">
    <property type="entry name" value="Sig_transdc_His_kin-like_C"/>
</dbReference>
<dbReference type="InterPro" id="IPR004105">
    <property type="entry name" value="CheA-like_dim"/>
</dbReference>
<protein>
    <recommendedName>
        <fullName evidence="3">Chemotaxis protein CheA</fullName>
        <ecNumber evidence="2">2.7.13.3</ecNumber>
    </recommendedName>
</protein>
<dbReference type="SMART" id="SM01231">
    <property type="entry name" value="H-kinase_dim"/>
    <property type="match status" value="1"/>
</dbReference>
<name>A0ABS7BZ71_9BACL</name>
<organism evidence="16 17">
    <name type="scientific">Paenibacillus sepulcri</name>
    <dbReference type="NCBI Taxonomy" id="359917"/>
    <lineage>
        <taxon>Bacteria</taxon>
        <taxon>Bacillati</taxon>
        <taxon>Bacillota</taxon>
        <taxon>Bacilli</taxon>
        <taxon>Bacillales</taxon>
        <taxon>Paenibacillaceae</taxon>
        <taxon>Paenibacillus</taxon>
    </lineage>
</organism>
<dbReference type="InterPro" id="IPR036890">
    <property type="entry name" value="HATPase_C_sf"/>
</dbReference>
<feature type="modified residue" description="Phosphohistidine" evidence="12">
    <location>
        <position position="47"/>
    </location>
</feature>
<dbReference type="EC" id="2.7.13.3" evidence="2"/>
<evidence type="ECO:0000256" key="7">
    <source>
        <dbReference type="ARBA" id="ARBA00022741"/>
    </source>
</evidence>
<dbReference type="CDD" id="cd00088">
    <property type="entry name" value="HPT"/>
    <property type="match status" value="1"/>
</dbReference>
<keyword evidence="4" id="KW-0145">Chemotaxis</keyword>
<sequence length="672" mass="75160">MDDLSEFRAVYLEELEEQLQCMDEEVLRLEKEGQSDAAISRLFRAAHTLKGSSAAMGYEKMKILTHEMEHLLDNVRNRKLAVNKAMTNLFFKCSDGMKRLQAEIINTNSERSNMEHLIRELQSFGGISHPAEASGVQPQIAIFTHEVLQSLQEQAELGRVPAWVSVTICQSCEMKLARLSLIDCRLRETENVYWSDTAFEGHDMEENVIQNRWLLSTVLPLDELGSRIGEMTDVDEVLVDACDWTELQAAASLDEQDEQVRAESESIAPPGHFEKAKGQTIRVNVERLENMMNLVGELVIAQTRIQQMEKAFYQKFGPDEAVEELGHLSDHLTRTIGELQESVMKVRMLPIEQLFNRFPRMVRDLAHILHKEVELVIEGKETELDRTLIEDIGDPLIHLIRNAIDHGIEEPDKRLDAGKPAKGTLRISASHEDNQVLITIQDDGAGIDPERIRQSAVAKGIIQAAEAALLKDQDAVHLIFHPGFSTAQQISDVSGRGVGMDIVRTEIERMNGLIQIETNIGTGTLFRIRLPLTLAIITGLLVDIGGRIFIIPMSSVSEIVRIAPEHISTVGGMPVVTIRNQVIPVSWLHDYFHYERRDHRSRQIPIVIVGRGDKRIALAVDELIGNQEIVIKSLGRYMGNIEGISGGTILGDGRVGLILEIGGIIKLVTRSA</sequence>
<dbReference type="PROSITE" id="PS50109">
    <property type="entry name" value="HIS_KIN"/>
    <property type="match status" value="1"/>
</dbReference>
<dbReference type="Pfam" id="PF01584">
    <property type="entry name" value="CheW"/>
    <property type="match status" value="1"/>
</dbReference>
<dbReference type="Pfam" id="PF02518">
    <property type="entry name" value="HATPase_c"/>
    <property type="match status" value="1"/>
</dbReference>
<dbReference type="InterPro" id="IPR037006">
    <property type="entry name" value="CheA-like_homodim_sf"/>
</dbReference>
<evidence type="ECO:0000256" key="2">
    <source>
        <dbReference type="ARBA" id="ARBA00012438"/>
    </source>
</evidence>
<keyword evidence="10" id="KW-0902">Two-component regulatory system</keyword>
<dbReference type="CDD" id="cd16916">
    <property type="entry name" value="HATPase_CheA-like"/>
    <property type="match status" value="1"/>
</dbReference>
<dbReference type="PROSITE" id="PS50894">
    <property type="entry name" value="HPT"/>
    <property type="match status" value="1"/>
</dbReference>
<dbReference type="EMBL" id="JAHZIK010000136">
    <property type="protein sequence ID" value="MBW7453952.1"/>
    <property type="molecule type" value="Genomic_DNA"/>
</dbReference>
<proteinExistence type="predicted"/>
<evidence type="ECO:0000256" key="8">
    <source>
        <dbReference type="ARBA" id="ARBA00022777"/>
    </source>
</evidence>
<evidence type="ECO:0000256" key="6">
    <source>
        <dbReference type="ARBA" id="ARBA00022679"/>
    </source>
</evidence>
<dbReference type="InterPro" id="IPR005467">
    <property type="entry name" value="His_kinase_dom"/>
</dbReference>
<dbReference type="PRINTS" id="PR00344">
    <property type="entry name" value="BCTRLSENSOR"/>
</dbReference>
<keyword evidence="5 12" id="KW-0597">Phosphoprotein</keyword>
<keyword evidence="8" id="KW-0418">Kinase</keyword>
<evidence type="ECO:0000256" key="5">
    <source>
        <dbReference type="ARBA" id="ARBA00022553"/>
    </source>
</evidence>
<keyword evidence="9" id="KW-0067">ATP-binding</keyword>
<dbReference type="Gene3D" id="1.10.287.560">
    <property type="entry name" value="Histidine kinase CheA-like, homodimeric domain"/>
    <property type="match status" value="1"/>
</dbReference>
<comment type="catalytic activity">
    <reaction evidence="1">
        <text>ATP + protein L-histidine = ADP + protein N-phospho-L-histidine.</text>
        <dbReference type="EC" id="2.7.13.3"/>
    </reaction>
</comment>
<dbReference type="Gene3D" id="3.30.565.10">
    <property type="entry name" value="Histidine kinase-like ATPase, C-terminal domain"/>
    <property type="match status" value="1"/>
</dbReference>
<accession>A0ABS7BZ71</accession>
<dbReference type="InterPro" id="IPR008207">
    <property type="entry name" value="Sig_transdc_His_kin_Hpt_dom"/>
</dbReference>
<evidence type="ECO:0000259" key="14">
    <source>
        <dbReference type="PROSITE" id="PS50851"/>
    </source>
</evidence>
<dbReference type="Pfam" id="PF02895">
    <property type="entry name" value="H-kinase_dim"/>
    <property type="match status" value="1"/>
</dbReference>
<dbReference type="SMART" id="SM00260">
    <property type="entry name" value="CheW"/>
    <property type="match status" value="1"/>
</dbReference>
<dbReference type="SMART" id="SM00073">
    <property type="entry name" value="HPT"/>
    <property type="match status" value="1"/>
</dbReference>